<dbReference type="CDD" id="cd16900">
    <property type="entry name" value="endolysin_R21-like"/>
    <property type="match status" value="1"/>
</dbReference>
<keyword evidence="7" id="KW-0812">Transmembrane</keyword>
<dbReference type="InterPro" id="IPR023346">
    <property type="entry name" value="Lysozyme-like_dom_sf"/>
</dbReference>
<dbReference type="AlphaFoldDB" id="A0A6P1YLI4"/>
<protein>
    <recommendedName>
        <fullName evidence="6">Lysozyme</fullName>
        <ecNumber evidence="6">3.2.1.17</ecNumber>
    </recommendedName>
</protein>
<evidence type="ECO:0000256" key="7">
    <source>
        <dbReference type="SAM" id="Phobius"/>
    </source>
</evidence>
<comment type="catalytic activity">
    <reaction evidence="1 6">
        <text>Hydrolysis of (1-&gt;4)-beta-linkages between N-acetylmuramic acid and N-acetyl-D-glucosamine residues in a peptidoglycan and between N-acetyl-D-glucosamine residues in chitodextrins.</text>
        <dbReference type="EC" id="3.2.1.17"/>
    </reaction>
</comment>
<dbReference type="Gene3D" id="1.10.530.40">
    <property type="match status" value="1"/>
</dbReference>
<reference evidence="8 9" key="1">
    <citation type="submission" date="2020-02" db="EMBL/GenBank/DDBJ databases">
        <authorList>
            <person name="Li G."/>
        </authorList>
    </citation>
    <scope>NUCLEOTIDE SEQUENCE [LARGE SCALE GENOMIC DNA]</scope>
    <source>
        <strain evidence="8 9">DSM 102029</strain>
    </source>
</reference>
<keyword evidence="2 6" id="KW-0929">Antimicrobial</keyword>
<dbReference type="SUPFAM" id="SSF53955">
    <property type="entry name" value="Lysozyme-like"/>
    <property type="match status" value="1"/>
</dbReference>
<evidence type="ECO:0000256" key="4">
    <source>
        <dbReference type="ARBA" id="ARBA00022801"/>
    </source>
</evidence>
<evidence type="ECO:0000313" key="8">
    <source>
        <dbReference type="EMBL" id="QIB32624.1"/>
    </source>
</evidence>
<keyword evidence="7" id="KW-0472">Membrane</keyword>
<evidence type="ECO:0000256" key="6">
    <source>
        <dbReference type="RuleBase" id="RU003788"/>
    </source>
</evidence>
<dbReference type="EC" id="3.2.1.17" evidence="6"/>
<keyword evidence="3 6" id="KW-0081">Bacteriolytic enzyme</keyword>
<evidence type="ECO:0000256" key="1">
    <source>
        <dbReference type="ARBA" id="ARBA00000632"/>
    </source>
</evidence>
<dbReference type="HAMAP" id="MF_04110">
    <property type="entry name" value="ENDOLYSIN_T4"/>
    <property type="match status" value="1"/>
</dbReference>
<keyword evidence="7" id="KW-1133">Transmembrane helix</keyword>
<dbReference type="EMBL" id="CP048630">
    <property type="protein sequence ID" value="QIB32624.1"/>
    <property type="molecule type" value="Genomic_DNA"/>
</dbReference>
<gene>
    <name evidence="8" type="ORF">G3A50_02080</name>
</gene>
<dbReference type="GO" id="GO:0031640">
    <property type="term" value="P:killing of cells of another organism"/>
    <property type="evidence" value="ECO:0007669"/>
    <property type="project" value="UniProtKB-KW"/>
</dbReference>
<proteinExistence type="inferred from homology"/>
<organism evidence="8 9">
    <name type="scientific">Ancylobacter pratisalsi</name>
    <dbReference type="NCBI Taxonomy" id="1745854"/>
    <lineage>
        <taxon>Bacteria</taxon>
        <taxon>Pseudomonadati</taxon>
        <taxon>Pseudomonadota</taxon>
        <taxon>Alphaproteobacteria</taxon>
        <taxon>Hyphomicrobiales</taxon>
        <taxon>Xanthobacteraceae</taxon>
        <taxon>Ancylobacter</taxon>
    </lineage>
</organism>
<evidence type="ECO:0000256" key="5">
    <source>
        <dbReference type="ARBA" id="ARBA00023295"/>
    </source>
</evidence>
<dbReference type="Pfam" id="PF00959">
    <property type="entry name" value="Phage_lysozyme"/>
    <property type="match status" value="1"/>
</dbReference>
<dbReference type="GO" id="GO:0003796">
    <property type="term" value="F:lysozyme activity"/>
    <property type="evidence" value="ECO:0007669"/>
    <property type="project" value="UniProtKB-EC"/>
</dbReference>
<evidence type="ECO:0000256" key="3">
    <source>
        <dbReference type="ARBA" id="ARBA00022638"/>
    </source>
</evidence>
<keyword evidence="9" id="KW-1185">Reference proteome</keyword>
<dbReference type="InterPro" id="IPR023347">
    <property type="entry name" value="Lysozyme_dom_sf"/>
</dbReference>
<comment type="similarity">
    <text evidence="6">Belongs to the glycosyl hydrolase 24 family.</text>
</comment>
<dbReference type="PANTHER" id="PTHR38107">
    <property type="match status" value="1"/>
</dbReference>
<feature type="transmembrane region" description="Helical" evidence="7">
    <location>
        <begin position="12"/>
        <end position="33"/>
    </location>
</feature>
<keyword evidence="5 6" id="KW-0326">Glycosidase</keyword>
<accession>A0A6P1YLI4</accession>
<name>A0A6P1YLI4_9HYPH</name>
<dbReference type="GO" id="GO:0042742">
    <property type="term" value="P:defense response to bacterium"/>
    <property type="evidence" value="ECO:0007669"/>
    <property type="project" value="UniProtKB-KW"/>
</dbReference>
<evidence type="ECO:0000313" key="9">
    <source>
        <dbReference type="Proteomes" id="UP000464751"/>
    </source>
</evidence>
<dbReference type="KEGG" id="apra:G3A50_02080"/>
<dbReference type="GO" id="GO:0009253">
    <property type="term" value="P:peptidoglycan catabolic process"/>
    <property type="evidence" value="ECO:0007669"/>
    <property type="project" value="InterPro"/>
</dbReference>
<dbReference type="GO" id="GO:0016998">
    <property type="term" value="P:cell wall macromolecule catabolic process"/>
    <property type="evidence" value="ECO:0007669"/>
    <property type="project" value="InterPro"/>
</dbReference>
<dbReference type="InterPro" id="IPR002196">
    <property type="entry name" value="Glyco_hydro_24"/>
</dbReference>
<dbReference type="Proteomes" id="UP000464751">
    <property type="component" value="Chromosome"/>
</dbReference>
<evidence type="ECO:0000256" key="2">
    <source>
        <dbReference type="ARBA" id="ARBA00022529"/>
    </source>
</evidence>
<keyword evidence="4 6" id="KW-0378">Hydrolase</keyword>
<dbReference type="InterPro" id="IPR051018">
    <property type="entry name" value="Bacteriophage_GH24"/>
</dbReference>
<sequence>MPTQKLKPSKRASVALAAVMAAALSIGGLWYVAAPGGKQYPAAVVLAVEHIIKDWEGLRLTSYRDMVGVWTICWGETKGVRAGMRKTRPECEAMLYERVDRDYYGAIAKCAAPNFAKAPVSVQASMISGAFNFGVGAWCRSTASRMIRAGKWREACDAQTAFNRAGGRVVNGLVKRREMGDAFRIGEGELCVTGVE</sequence>
<dbReference type="PANTHER" id="PTHR38107:SF3">
    <property type="entry name" value="LYSOZYME RRRD-RELATED"/>
    <property type="match status" value="1"/>
</dbReference>
<dbReference type="InterPro" id="IPR034690">
    <property type="entry name" value="Endolysin_T4_type"/>
</dbReference>
<dbReference type="RefSeq" id="WP_163073653.1">
    <property type="nucleotide sequence ID" value="NZ_CP048630.1"/>
</dbReference>